<evidence type="ECO:0000256" key="9">
    <source>
        <dbReference type="ARBA" id="ARBA00023136"/>
    </source>
</evidence>
<feature type="transmembrane region" description="Helical" evidence="11">
    <location>
        <begin position="45"/>
        <end position="63"/>
    </location>
</feature>
<evidence type="ECO:0000256" key="5">
    <source>
        <dbReference type="ARBA" id="ARBA00022692"/>
    </source>
</evidence>
<comment type="similarity">
    <text evidence="11">Belongs to the ELO family.</text>
</comment>
<sequence length="118" mass="13534">MPAFNRYGIYLNYTVHAFMYSYYFLRSMKINVPGAVAKFITTLQILQFVISCAILAHIGYLVYFVGVPCDFDSNIFALASFMDTTYLILFINFFLTSYVIRGGKAKYQTAPNKLKKTN</sequence>
<evidence type="ECO:0000256" key="6">
    <source>
        <dbReference type="ARBA" id="ARBA00022832"/>
    </source>
</evidence>
<gene>
    <name evidence="12" type="ORF">KIN20_004703</name>
</gene>
<dbReference type="PANTHER" id="PTHR11157">
    <property type="entry name" value="FATTY ACID ACYL TRANSFERASE-RELATED"/>
    <property type="match status" value="1"/>
</dbReference>
<comment type="subcellular location">
    <subcellularLocation>
        <location evidence="1">Membrane</location>
        <topology evidence="1">Multi-pass membrane protein</topology>
    </subcellularLocation>
</comment>
<name>A0AAD5LZ85_PARTN</name>
<dbReference type="GO" id="GO:0005789">
    <property type="term" value="C:endoplasmic reticulum membrane"/>
    <property type="evidence" value="ECO:0007669"/>
    <property type="project" value="TreeGrafter"/>
</dbReference>
<dbReference type="EMBL" id="JAHQIW010000630">
    <property type="protein sequence ID" value="KAJ1349230.1"/>
    <property type="molecule type" value="Genomic_DNA"/>
</dbReference>
<dbReference type="PANTHER" id="PTHR11157:SF26">
    <property type="entry name" value="ELONGATION OF LONG CHAIN FATTY ACIDS PROTEIN 1"/>
    <property type="match status" value="1"/>
</dbReference>
<feature type="transmembrane region" description="Helical" evidence="11">
    <location>
        <begin position="6"/>
        <end position="25"/>
    </location>
</feature>
<keyword evidence="8 11" id="KW-0443">Lipid metabolism</keyword>
<keyword evidence="9 11" id="KW-0472">Membrane</keyword>
<evidence type="ECO:0000256" key="4">
    <source>
        <dbReference type="ARBA" id="ARBA00022679"/>
    </source>
</evidence>
<dbReference type="GO" id="GO:0034626">
    <property type="term" value="P:fatty acid elongation, polyunsaturated fatty acid"/>
    <property type="evidence" value="ECO:0007669"/>
    <property type="project" value="TreeGrafter"/>
</dbReference>
<comment type="caution">
    <text evidence="11">Lacks conserved residue(s) required for the propagation of feature annotation.</text>
</comment>
<evidence type="ECO:0000256" key="3">
    <source>
        <dbReference type="ARBA" id="ARBA00022516"/>
    </source>
</evidence>
<dbReference type="GO" id="GO:0019367">
    <property type="term" value="P:fatty acid elongation, saturated fatty acid"/>
    <property type="evidence" value="ECO:0007669"/>
    <property type="project" value="TreeGrafter"/>
</dbReference>
<keyword evidence="5 11" id="KW-0812">Transmembrane</keyword>
<evidence type="ECO:0000256" key="2">
    <source>
        <dbReference type="ARBA" id="ARBA00005194"/>
    </source>
</evidence>
<feature type="transmembrane region" description="Helical" evidence="11">
    <location>
        <begin position="75"/>
        <end position="100"/>
    </location>
</feature>
<evidence type="ECO:0000256" key="8">
    <source>
        <dbReference type="ARBA" id="ARBA00023098"/>
    </source>
</evidence>
<dbReference type="GO" id="GO:0030148">
    <property type="term" value="P:sphingolipid biosynthetic process"/>
    <property type="evidence" value="ECO:0007669"/>
    <property type="project" value="TreeGrafter"/>
</dbReference>
<dbReference type="GO" id="GO:0042761">
    <property type="term" value="P:very long-chain fatty acid biosynthetic process"/>
    <property type="evidence" value="ECO:0007669"/>
    <property type="project" value="TreeGrafter"/>
</dbReference>
<evidence type="ECO:0000313" key="12">
    <source>
        <dbReference type="EMBL" id="KAJ1349230.1"/>
    </source>
</evidence>
<dbReference type="AlphaFoldDB" id="A0AAD5LZ85"/>
<dbReference type="Proteomes" id="UP001196413">
    <property type="component" value="Unassembled WGS sequence"/>
</dbReference>
<comment type="caution">
    <text evidence="12">The sequence shown here is derived from an EMBL/GenBank/DDBJ whole genome shotgun (WGS) entry which is preliminary data.</text>
</comment>
<evidence type="ECO:0000256" key="1">
    <source>
        <dbReference type="ARBA" id="ARBA00004141"/>
    </source>
</evidence>
<dbReference type="GO" id="GO:0034625">
    <property type="term" value="P:fatty acid elongation, monounsaturated fatty acid"/>
    <property type="evidence" value="ECO:0007669"/>
    <property type="project" value="TreeGrafter"/>
</dbReference>
<keyword evidence="10 11" id="KW-0275">Fatty acid biosynthesis</keyword>
<protein>
    <recommendedName>
        <fullName evidence="11">Elongation of very long chain fatty acids protein</fullName>
        <ecNumber evidence="11">2.3.1.199</ecNumber>
    </recommendedName>
    <alternativeName>
        <fullName evidence="11">Very-long-chain 3-oxoacyl-CoA synthase</fullName>
    </alternativeName>
</protein>
<keyword evidence="7 11" id="KW-1133">Transmembrane helix</keyword>
<comment type="catalytic activity">
    <reaction evidence="11">
        <text>a very-long-chain acyl-CoA + malonyl-CoA + H(+) = a very-long-chain 3-oxoacyl-CoA + CO2 + CoA</text>
        <dbReference type="Rhea" id="RHEA:32727"/>
        <dbReference type="ChEBI" id="CHEBI:15378"/>
        <dbReference type="ChEBI" id="CHEBI:16526"/>
        <dbReference type="ChEBI" id="CHEBI:57287"/>
        <dbReference type="ChEBI" id="CHEBI:57384"/>
        <dbReference type="ChEBI" id="CHEBI:90725"/>
        <dbReference type="ChEBI" id="CHEBI:90736"/>
        <dbReference type="EC" id="2.3.1.199"/>
    </reaction>
</comment>
<keyword evidence="4 11" id="KW-0808">Transferase</keyword>
<dbReference type="InterPro" id="IPR002076">
    <property type="entry name" value="ELO_fam"/>
</dbReference>
<keyword evidence="13" id="KW-1185">Reference proteome</keyword>
<evidence type="ECO:0000256" key="10">
    <source>
        <dbReference type="ARBA" id="ARBA00023160"/>
    </source>
</evidence>
<comment type="pathway">
    <text evidence="2">Lipid metabolism; fatty acid biosynthesis.</text>
</comment>
<dbReference type="Pfam" id="PF01151">
    <property type="entry name" value="ELO"/>
    <property type="match status" value="1"/>
</dbReference>
<keyword evidence="6 11" id="KW-0276">Fatty acid metabolism</keyword>
<keyword evidence="3 11" id="KW-0444">Lipid biosynthesis</keyword>
<organism evidence="12 13">
    <name type="scientific">Parelaphostrongylus tenuis</name>
    <name type="common">Meningeal worm</name>
    <dbReference type="NCBI Taxonomy" id="148309"/>
    <lineage>
        <taxon>Eukaryota</taxon>
        <taxon>Metazoa</taxon>
        <taxon>Ecdysozoa</taxon>
        <taxon>Nematoda</taxon>
        <taxon>Chromadorea</taxon>
        <taxon>Rhabditida</taxon>
        <taxon>Rhabditina</taxon>
        <taxon>Rhabditomorpha</taxon>
        <taxon>Strongyloidea</taxon>
        <taxon>Metastrongylidae</taxon>
        <taxon>Parelaphostrongylus</taxon>
    </lineage>
</organism>
<dbReference type="GO" id="GO:0009922">
    <property type="term" value="F:fatty acid elongase activity"/>
    <property type="evidence" value="ECO:0007669"/>
    <property type="project" value="UniProtKB-EC"/>
</dbReference>
<evidence type="ECO:0000256" key="11">
    <source>
        <dbReference type="RuleBase" id="RU361115"/>
    </source>
</evidence>
<evidence type="ECO:0000313" key="13">
    <source>
        <dbReference type="Proteomes" id="UP001196413"/>
    </source>
</evidence>
<evidence type="ECO:0000256" key="7">
    <source>
        <dbReference type="ARBA" id="ARBA00022989"/>
    </source>
</evidence>
<proteinExistence type="inferred from homology"/>
<reference evidence="12" key="1">
    <citation type="submission" date="2021-06" db="EMBL/GenBank/DDBJ databases">
        <title>Parelaphostrongylus tenuis whole genome reference sequence.</title>
        <authorList>
            <person name="Garwood T.J."/>
            <person name="Larsen P.A."/>
            <person name="Fountain-Jones N.M."/>
            <person name="Garbe J.R."/>
            <person name="Macchietto M.G."/>
            <person name="Kania S.A."/>
            <person name="Gerhold R.W."/>
            <person name="Richards J.E."/>
            <person name="Wolf T.M."/>
        </authorList>
    </citation>
    <scope>NUCLEOTIDE SEQUENCE</scope>
    <source>
        <strain evidence="12">MNPRO001-30</strain>
        <tissue evidence="12">Meninges</tissue>
    </source>
</reference>
<accession>A0AAD5LZ85</accession>
<dbReference type="EC" id="2.3.1.199" evidence="11"/>